<evidence type="ECO:0000313" key="3">
    <source>
        <dbReference type="Proteomes" id="UP000027982"/>
    </source>
</evidence>
<evidence type="ECO:0000256" key="1">
    <source>
        <dbReference type="SAM" id="Phobius"/>
    </source>
</evidence>
<proteinExistence type="predicted"/>
<sequence length="44" mass="5335">MAMWSLLAILQLVHLYTDRRPCFLLPFVFFTFCAIFYGRKFMEP</sequence>
<keyword evidence="1" id="KW-1133">Transmembrane helix</keyword>
<dbReference type="KEGG" id="fgi:OP10G_1946"/>
<protein>
    <submittedName>
        <fullName evidence="2">Uncharacterized protein</fullName>
    </submittedName>
</protein>
<evidence type="ECO:0000313" key="2">
    <source>
        <dbReference type="EMBL" id="AIE85314.1"/>
    </source>
</evidence>
<dbReference type="HOGENOM" id="CLU_3216558_0_0_0"/>
<feature type="transmembrane region" description="Helical" evidence="1">
    <location>
        <begin position="21"/>
        <end position="38"/>
    </location>
</feature>
<dbReference type="AlphaFoldDB" id="A0A068NUM0"/>
<keyword evidence="1" id="KW-0812">Transmembrane</keyword>
<dbReference type="EMBL" id="CP007139">
    <property type="protein sequence ID" value="AIE85314.1"/>
    <property type="molecule type" value="Genomic_DNA"/>
</dbReference>
<dbReference type="Proteomes" id="UP000027982">
    <property type="component" value="Chromosome"/>
</dbReference>
<name>A0A068NUM0_FIMGI</name>
<reference evidence="2 3" key="1">
    <citation type="journal article" date="2014" name="PLoS ONE">
        <title>The first complete genome sequence of the class fimbriimonadia in the phylum armatimonadetes.</title>
        <authorList>
            <person name="Hu Z.Y."/>
            <person name="Wang Y.Z."/>
            <person name="Im W.T."/>
            <person name="Wang S.Y."/>
            <person name="Zhao G.P."/>
            <person name="Zheng H.J."/>
            <person name="Quan Z.X."/>
        </authorList>
    </citation>
    <scope>NUCLEOTIDE SEQUENCE [LARGE SCALE GENOMIC DNA]</scope>
    <source>
        <strain evidence="2">Gsoil 348</strain>
    </source>
</reference>
<organism evidence="2 3">
    <name type="scientific">Fimbriimonas ginsengisoli Gsoil 348</name>
    <dbReference type="NCBI Taxonomy" id="661478"/>
    <lineage>
        <taxon>Bacteria</taxon>
        <taxon>Bacillati</taxon>
        <taxon>Armatimonadota</taxon>
        <taxon>Fimbriimonadia</taxon>
        <taxon>Fimbriimonadales</taxon>
        <taxon>Fimbriimonadaceae</taxon>
        <taxon>Fimbriimonas</taxon>
    </lineage>
</organism>
<gene>
    <name evidence="2" type="ORF">OP10G_1946</name>
</gene>
<accession>A0A068NUM0</accession>
<keyword evidence="1" id="KW-0472">Membrane</keyword>
<keyword evidence="3" id="KW-1185">Reference proteome</keyword>